<protein>
    <submittedName>
        <fullName evidence="1">Uncharacterized protein</fullName>
    </submittedName>
</protein>
<sequence>MRKLHKLILSGALIPRKKSGHSLLRTIDLLQVPIVQNQPQELPANKISFGYLHYDNRCTLDDLSFYLKQTFLQDVNIQDMFDSSSQTYRVYTSLSKLDKIKLINNYYLEERNISGLRQLRDSLNTIIYE</sequence>
<proteinExistence type="predicted"/>
<accession>A0A6G9RP65</accession>
<evidence type="ECO:0000313" key="1">
    <source>
        <dbReference type="EMBL" id="QIR28105.1"/>
    </source>
</evidence>
<dbReference type="KEGG" id="kgn:GY169_15415"/>
<gene>
    <name evidence="1" type="ORF">GY169_15415</name>
</gene>
<dbReference type="Proteomes" id="UP000503580">
    <property type="component" value="Chromosome"/>
</dbReference>
<evidence type="ECO:0000313" key="2">
    <source>
        <dbReference type="Proteomes" id="UP000503580"/>
    </source>
</evidence>
<organism evidence="1 2">
    <name type="scientific">Kluyvera genomosp. 3</name>
    <dbReference type="NCBI Taxonomy" id="2774055"/>
    <lineage>
        <taxon>Bacteria</taxon>
        <taxon>Pseudomonadati</taxon>
        <taxon>Pseudomonadota</taxon>
        <taxon>Gammaproteobacteria</taxon>
        <taxon>Enterobacterales</taxon>
        <taxon>Enterobacteriaceae</taxon>
        <taxon>Kluyvera</taxon>
    </lineage>
</organism>
<reference evidence="1 2" key="1">
    <citation type="submission" date="2020-02" db="EMBL/GenBank/DDBJ databases">
        <title>Whole genome PO2S7.</title>
        <authorList>
            <person name="Singha K.M."/>
        </authorList>
    </citation>
    <scope>NUCLEOTIDE SEQUENCE [LARGE SCALE GENOMIC DNA]</scope>
    <source>
        <strain evidence="1 2">PO2S7</strain>
    </source>
</reference>
<dbReference type="EMBL" id="CP050321">
    <property type="protein sequence ID" value="QIR28105.1"/>
    <property type="molecule type" value="Genomic_DNA"/>
</dbReference>
<dbReference type="RefSeq" id="WP_163448588.1">
    <property type="nucleotide sequence ID" value="NZ_CP050321.1"/>
</dbReference>
<name>A0A6G9RP65_9ENTR</name>
<keyword evidence="2" id="KW-1185">Reference proteome</keyword>
<dbReference type="AlphaFoldDB" id="A0A6G9RP65"/>